<dbReference type="PROSITE" id="PS51382">
    <property type="entry name" value="SPX"/>
    <property type="match status" value="1"/>
</dbReference>
<feature type="transmembrane region" description="Helical" evidence="7">
    <location>
        <begin position="833"/>
        <end position="856"/>
    </location>
</feature>
<dbReference type="GO" id="GO:0006797">
    <property type="term" value="P:polyphosphate metabolic process"/>
    <property type="evidence" value="ECO:0007669"/>
    <property type="project" value="TreeGrafter"/>
</dbReference>
<evidence type="ECO:0000256" key="2">
    <source>
        <dbReference type="ARBA" id="ARBA00022448"/>
    </source>
</evidence>
<dbReference type="Proteomes" id="UP000031516">
    <property type="component" value="Unassembled WGS sequence"/>
</dbReference>
<gene>
    <name evidence="9" type="ORF">KLDO_g1119</name>
</gene>
<proteinExistence type="predicted"/>
<accession>A0A0A8L1S9</accession>
<evidence type="ECO:0000256" key="4">
    <source>
        <dbReference type="ARBA" id="ARBA00022989"/>
    </source>
</evidence>
<dbReference type="EMBL" id="CCBQ010000018">
    <property type="protein sequence ID" value="CDO92810.1"/>
    <property type="molecule type" value="Genomic_DNA"/>
</dbReference>
<dbReference type="InterPro" id="IPR004680">
    <property type="entry name" value="Cit_transptr-like_dom"/>
</dbReference>
<feature type="transmembrane region" description="Helical" evidence="7">
    <location>
        <begin position="724"/>
        <end position="742"/>
    </location>
</feature>
<feature type="compositionally biased region" description="Polar residues" evidence="6">
    <location>
        <begin position="218"/>
        <end position="227"/>
    </location>
</feature>
<feature type="region of interest" description="Disordered" evidence="6">
    <location>
        <begin position="218"/>
        <end position="251"/>
    </location>
</feature>
<dbReference type="AlphaFoldDB" id="A0A0A8L1S9"/>
<keyword evidence="3 7" id="KW-0812">Transmembrane</keyword>
<feature type="transmembrane region" description="Helical" evidence="7">
    <location>
        <begin position="791"/>
        <end position="821"/>
    </location>
</feature>
<feature type="transmembrane region" description="Helical" evidence="7">
    <location>
        <begin position="654"/>
        <end position="677"/>
    </location>
</feature>
<feature type="transmembrane region" description="Helical" evidence="7">
    <location>
        <begin position="481"/>
        <end position="507"/>
    </location>
</feature>
<feature type="transmembrane region" description="Helical" evidence="7">
    <location>
        <begin position="439"/>
        <end position="461"/>
    </location>
</feature>
<keyword evidence="2" id="KW-0813">Transport</keyword>
<comment type="caution">
    <text evidence="9">The sequence shown here is derived from an EMBL/GenBank/DDBJ whole genome shotgun (WGS) entry which is preliminary data.</text>
</comment>
<dbReference type="PANTHER" id="PTHR10283:SF110">
    <property type="entry name" value="INORGANIC PHOSPHATE TRANSPORTER PHO87-RELATED"/>
    <property type="match status" value="1"/>
</dbReference>
<dbReference type="GO" id="GO:0005886">
    <property type="term" value="C:plasma membrane"/>
    <property type="evidence" value="ECO:0007669"/>
    <property type="project" value="TreeGrafter"/>
</dbReference>
<organism evidence="9 10">
    <name type="scientific">Kluyveromyces dobzhanskii CBS 2104</name>
    <dbReference type="NCBI Taxonomy" id="1427455"/>
    <lineage>
        <taxon>Eukaryota</taxon>
        <taxon>Fungi</taxon>
        <taxon>Dikarya</taxon>
        <taxon>Ascomycota</taxon>
        <taxon>Saccharomycotina</taxon>
        <taxon>Saccharomycetes</taxon>
        <taxon>Saccharomycetales</taxon>
        <taxon>Saccharomycetaceae</taxon>
        <taxon>Kluyveromyces</taxon>
    </lineage>
</organism>
<evidence type="ECO:0000256" key="1">
    <source>
        <dbReference type="ARBA" id="ARBA00004141"/>
    </source>
</evidence>
<keyword evidence="4 7" id="KW-1133">Transmembrane helix</keyword>
<evidence type="ECO:0000259" key="8">
    <source>
        <dbReference type="PROSITE" id="PS51382"/>
    </source>
</evidence>
<comment type="subcellular location">
    <subcellularLocation>
        <location evidence="1">Membrane</location>
        <topology evidence="1">Multi-pass membrane protein</topology>
    </subcellularLocation>
</comment>
<dbReference type="CDD" id="cd14478">
    <property type="entry name" value="SPX_PHO87_PHO90_like"/>
    <property type="match status" value="1"/>
</dbReference>
<evidence type="ECO:0000256" key="3">
    <source>
        <dbReference type="ARBA" id="ARBA00022692"/>
    </source>
</evidence>
<dbReference type="GO" id="GO:0005315">
    <property type="term" value="F:phosphate transmembrane transporter activity"/>
    <property type="evidence" value="ECO:0007669"/>
    <property type="project" value="TreeGrafter"/>
</dbReference>
<keyword evidence="10" id="KW-1185">Reference proteome</keyword>
<keyword evidence="5 7" id="KW-0472">Membrane</keyword>
<dbReference type="Pfam" id="PF03600">
    <property type="entry name" value="CitMHS"/>
    <property type="match status" value="1"/>
</dbReference>
<evidence type="ECO:0000256" key="5">
    <source>
        <dbReference type="ARBA" id="ARBA00023136"/>
    </source>
</evidence>
<sequence length="907" mass="99994">MKFSHSLKYNAVPEWQDYYIDYSHLKKLIYSLQQQELDLLSGASHDNVGSSGKANKLSSLKFWKRNGVEEDPEAGFVSGSALGKNSAGDDEANVETIELGEYPTGKKNGGKKSKFGFDFDRRSSVSSERTVFNSQDVFVGKLSDEKRKIDDFYKRLEAKLYSKFETLTKDLENAGFANLANHLYTEAFEAQSLSGVATRVKSNESVLSGISRRLSTQLNRGYSNGEMNESAIDEEEEEEEEEEDDENTHDNTALLNYSDYNLKSQKRAILKKNVIDLYVDLAQLKSFIELNRMGFTKITKKFDKVLSCTVKRDLIESGELFNGAHIFLADTIVQLDDKISHLISYYAVITDQEDDIQTAKDELRSYLRDFIVWERNTVWKDLLGLESQQNDFTSVGRPPVNGEISNLENIAHLEYYSYTLPKPINLKFTTIEKLSIPKLFFTIKALKIYFIIIFTIILLAVKTFHDEAQHRCMALVECVALLWATEAIPLFVTAMLVPMLVVLFRVLKSDAGKVMSAVDASTYILSKMWSSTIMVLLAGFTLAAALSKYNIAKVLASYLLTAAGVKPRNVLIVVMGVVFFLSMWISNVAAPVLTYSLIQTVLRTLDSEAPFAKALVLGVALSANVGGMASPISSPQNVIAMDYLKEYGIGWGNFFAVAIPVSIVAVLLIWILLILTFKINTSTLKPYKPIKEQFTLKQYYIIAVTLATILLWCVLSKIESAFGSAGQIAVIPIVLFFGTGLLTTHDINNFPWSIVILAMGGIALGAAVSSSGLLATIAGSLQNRVMNYPTYAILCIFGIVMLVVGTFVSHTVSAIIIIPLVQKIGDQLPSANAAPILVFGCTLLASCGMGLASSGFPNVTAISMTDEVGNRYLTVNNFITRGVPASFLAFIVVITIGYGIMSTVLHG</sequence>
<feature type="transmembrane region" description="Helical" evidence="7">
    <location>
        <begin position="698"/>
        <end position="718"/>
    </location>
</feature>
<evidence type="ECO:0000256" key="6">
    <source>
        <dbReference type="SAM" id="MobiDB-lite"/>
    </source>
</evidence>
<dbReference type="InterPro" id="IPR004331">
    <property type="entry name" value="SPX_dom"/>
</dbReference>
<feature type="transmembrane region" description="Helical" evidence="7">
    <location>
        <begin position="885"/>
        <end position="905"/>
    </location>
</feature>
<evidence type="ECO:0000313" key="10">
    <source>
        <dbReference type="Proteomes" id="UP000031516"/>
    </source>
</evidence>
<feature type="transmembrane region" description="Helical" evidence="7">
    <location>
        <begin position="571"/>
        <end position="593"/>
    </location>
</feature>
<dbReference type="OrthoDB" id="10260443at2759"/>
<feature type="transmembrane region" description="Helical" evidence="7">
    <location>
        <begin position="528"/>
        <end position="551"/>
    </location>
</feature>
<name>A0A0A8L1S9_9SACH</name>
<reference evidence="9 10" key="1">
    <citation type="submission" date="2014-03" db="EMBL/GenBank/DDBJ databases">
        <title>The genome of Kluyveromyces dobzhanskii.</title>
        <authorList>
            <person name="Nystedt B."/>
            <person name="Astrom S."/>
        </authorList>
    </citation>
    <scope>NUCLEOTIDE SEQUENCE [LARGE SCALE GENOMIC DNA]</scope>
    <source>
        <strain evidence="9 10">CBS 2104</strain>
    </source>
</reference>
<dbReference type="GO" id="GO:0006817">
    <property type="term" value="P:phosphate ion transport"/>
    <property type="evidence" value="ECO:0007669"/>
    <property type="project" value="TreeGrafter"/>
</dbReference>
<protein>
    <submittedName>
        <fullName evidence="9">WGS project CCBQ000000000 data, contig MAT</fullName>
    </submittedName>
</protein>
<evidence type="ECO:0000256" key="7">
    <source>
        <dbReference type="SAM" id="Phobius"/>
    </source>
</evidence>
<feature type="transmembrane region" description="Helical" evidence="7">
    <location>
        <begin position="614"/>
        <end position="634"/>
    </location>
</feature>
<dbReference type="PANTHER" id="PTHR10283">
    <property type="entry name" value="SOLUTE CARRIER FAMILY 13 MEMBER"/>
    <property type="match status" value="1"/>
</dbReference>
<feature type="domain" description="SPX" evidence="8">
    <location>
        <begin position="1"/>
        <end position="316"/>
    </location>
</feature>
<feature type="compositionally biased region" description="Acidic residues" evidence="6">
    <location>
        <begin position="231"/>
        <end position="247"/>
    </location>
</feature>
<evidence type="ECO:0000313" key="9">
    <source>
        <dbReference type="EMBL" id="CDO92810.1"/>
    </source>
</evidence>
<feature type="transmembrane region" description="Helical" evidence="7">
    <location>
        <begin position="754"/>
        <end position="779"/>
    </location>
</feature>
<dbReference type="CDD" id="cd01115">
    <property type="entry name" value="SLC13_permease"/>
    <property type="match status" value="1"/>
</dbReference>
<dbReference type="Pfam" id="PF03105">
    <property type="entry name" value="SPX"/>
    <property type="match status" value="1"/>
</dbReference>